<evidence type="ECO:0000313" key="2">
    <source>
        <dbReference type="EMBL" id="KFD69321.1"/>
    </source>
</evidence>
<gene>
    <name evidence="1" type="ORF">M513_10326</name>
    <name evidence="2" type="ORF">M514_10326</name>
</gene>
<reference evidence="2 3" key="1">
    <citation type="journal article" date="2014" name="Nat. Genet.">
        <title>Genome and transcriptome of the porcine whipworm Trichuris suis.</title>
        <authorList>
            <person name="Jex A.R."/>
            <person name="Nejsum P."/>
            <person name="Schwarz E.M."/>
            <person name="Hu L."/>
            <person name="Young N.D."/>
            <person name="Hall R.S."/>
            <person name="Korhonen P.K."/>
            <person name="Liao S."/>
            <person name="Thamsborg S."/>
            <person name="Xia J."/>
            <person name="Xu P."/>
            <person name="Wang S."/>
            <person name="Scheerlinck J.P."/>
            <person name="Hofmann A."/>
            <person name="Sternberg P.W."/>
            <person name="Wang J."/>
            <person name="Gasser R.B."/>
        </authorList>
    </citation>
    <scope>NUCLEOTIDE SEQUENCE [LARGE SCALE GENOMIC DNA]</scope>
    <source>
        <strain evidence="2">DCEP-RM93F</strain>
        <strain evidence="1">DCEP-RM93M</strain>
    </source>
</reference>
<protein>
    <submittedName>
        <fullName evidence="2">Uncharacterized protein</fullName>
    </submittedName>
</protein>
<organism evidence="2">
    <name type="scientific">Trichuris suis</name>
    <name type="common">pig whipworm</name>
    <dbReference type="NCBI Taxonomy" id="68888"/>
    <lineage>
        <taxon>Eukaryota</taxon>
        <taxon>Metazoa</taxon>
        <taxon>Ecdysozoa</taxon>
        <taxon>Nematoda</taxon>
        <taxon>Enoplea</taxon>
        <taxon>Dorylaimia</taxon>
        <taxon>Trichinellida</taxon>
        <taxon>Trichuridae</taxon>
        <taxon>Trichuris</taxon>
    </lineage>
</organism>
<dbReference type="EMBL" id="KL367496">
    <property type="protein sequence ID" value="KFD69321.1"/>
    <property type="molecule type" value="Genomic_DNA"/>
</dbReference>
<proteinExistence type="predicted"/>
<evidence type="ECO:0000313" key="3">
    <source>
        <dbReference type="Proteomes" id="UP000030764"/>
    </source>
</evidence>
<dbReference type="Proteomes" id="UP000030764">
    <property type="component" value="Unassembled WGS sequence"/>
</dbReference>
<keyword evidence="3" id="KW-1185">Reference proteome</keyword>
<sequence>MTMMMRRPLRALKLLGRRMRNNWLQFALFGLIRPDVILGRQRLWAQVVNIGRVSQSLTKCWSNILFVPPTPMRLRVTTVWGQIDSTRASFTSARDLFSPISGDQSILAGFRQSYPRREVHFLHRRLLVEKKPSVKSAPLAVGWWNGAAST</sequence>
<name>A0A085NIM5_9BILA</name>
<accession>A0A085NIM5</accession>
<dbReference type="Proteomes" id="UP000030758">
    <property type="component" value="Unassembled WGS sequence"/>
</dbReference>
<dbReference type="EMBL" id="KL363284">
    <property type="protein sequence ID" value="KFD48771.1"/>
    <property type="molecule type" value="Genomic_DNA"/>
</dbReference>
<dbReference type="AlphaFoldDB" id="A0A085NIM5"/>
<evidence type="ECO:0000313" key="1">
    <source>
        <dbReference type="EMBL" id="KFD48771.1"/>
    </source>
</evidence>